<evidence type="ECO:0000256" key="2">
    <source>
        <dbReference type="ARBA" id="ARBA00022670"/>
    </source>
</evidence>
<dbReference type="Pfam" id="PF17917">
    <property type="entry name" value="RT_RNaseH"/>
    <property type="match status" value="1"/>
</dbReference>
<evidence type="ECO:0000256" key="7">
    <source>
        <dbReference type="ARBA" id="ARBA00022750"/>
    </source>
</evidence>
<dbReference type="SUPFAM" id="SSF56672">
    <property type="entry name" value="DNA/RNA polymerases"/>
    <property type="match status" value="2"/>
</dbReference>
<dbReference type="Pfam" id="PF08284">
    <property type="entry name" value="RVP_2"/>
    <property type="match status" value="1"/>
</dbReference>
<evidence type="ECO:0000256" key="6">
    <source>
        <dbReference type="ARBA" id="ARBA00022723"/>
    </source>
</evidence>
<reference evidence="19" key="2">
    <citation type="submission" date="2022-01" db="EMBL/GenBank/DDBJ databases">
        <authorList>
            <person name="Yamashiro T."/>
            <person name="Shiraishi A."/>
            <person name="Satake H."/>
            <person name="Nakayama K."/>
        </authorList>
    </citation>
    <scope>NUCLEOTIDE SEQUENCE</scope>
</reference>
<dbReference type="InterPro" id="IPR043502">
    <property type="entry name" value="DNA/RNA_pol_sf"/>
</dbReference>
<dbReference type="Pfam" id="PF00078">
    <property type="entry name" value="RVT_1"/>
    <property type="match status" value="2"/>
</dbReference>
<evidence type="ECO:0000256" key="10">
    <source>
        <dbReference type="ARBA" id="ARBA00022842"/>
    </source>
</evidence>
<feature type="region of interest" description="Disordered" evidence="16">
    <location>
        <begin position="688"/>
        <end position="713"/>
    </location>
</feature>
<feature type="domain" description="Reverse transcriptase" evidence="17">
    <location>
        <begin position="1227"/>
        <end position="1406"/>
    </location>
</feature>
<keyword evidence="10" id="KW-0460">Magnesium</keyword>
<dbReference type="InterPro" id="IPR021109">
    <property type="entry name" value="Peptidase_aspartic_dom_sf"/>
</dbReference>
<dbReference type="Pfam" id="PF07727">
    <property type="entry name" value="RVT_2"/>
    <property type="match status" value="1"/>
</dbReference>
<keyword evidence="2" id="KW-0645">Protease</keyword>
<dbReference type="InterPro" id="IPR000477">
    <property type="entry name" value="RT_dom"/>
</dbReference>
<keyword evidence="5" id="KW-0540">Nuclease</keyword>
<dbReference type="Pfam" id="PF19259">
    <property type="entry name" value="Ty3_capsid"/>
    <property type="match status" value="1"/>
</dbReference>
<dbReference type="CDD" id="cd00303">
    <property type="entry name" value="retropepsin_like"/>
    <property type="match status" value="1"/>
</dbReference>
<dbReference type="Proteomes" id="UP001151760">
    <property type="component" value="Unassembled WGS sequence"/>
</dbReference>
<dbReference type="InterPro" id="IPR001584">
    <property type="entry name" value="Integrase_cat-core"/>
</dbReference>
<evidence type="ECO:0000256" key="5">
    <source>
        <dbReference type="ARBA" id="ARBA00022722"/>
    </source>
</evidence>
<dbReference type="Gene3D" id="3.30.420.10">
    <property type="entry name" value="Ribonuclease H-like superfamily/Ribonuclease H"/>
    <property type="match status" value="3"/>
</dbReference>
<dbReference type="EC" id="2.7.7.49" evidence="1"/>
<dbReference type="SUPFAM" id="SSF50630">
    <property type="entry name" value="Acid proteases"/>
    <property type="match status" value="1"/>
</dbReference>
<evidence type="ECO:0000256" key="14">
    <source>
        <dbReference type="ARBA" id="ARBA00023125"/>
    </source>
</evidence>
<evidence type="ECO:0000256" key="3">
    <source>
        <dbReference type="ARBA" id="ARBA00022679"/>
    </source>
</evidence>
<dbReference type="InterPro" id="IPR056924">
    <property type="entry name" value="SH3_Tf2-1"/>
</dbReference>
<dbReference type="Gene3D" id="3.10.10.10">
    <property type="entry name" value="HIV Type 1 Reverse Transcriptase, subunit A, domain 1"/>
    <property type="match status" value="1"/>
</dbReference>
<dbReference type="InterPro" id="IPR043128">
    <property type="entry name" value="Rev_trsase/Diguanyl_cyclase"/>
</dbReference>
<evidence type="ECO:0000256" key="4">
    <source>
        <dbReference type="ARBA" id="ARBA00022695"/>
    </source>
</evidence>
<dbReference type="EMBL" id="BQNB010012563">
    <property type="protein sequence ID" value="GJT05144.1"/>
    <property type="molecule type" value="Genomic_DNA"/>
</dbReference>
<keyword evidence="8" id="KW-0255">Endonuclease</keyword>
<reference evidence="19" key="1">
    <citation type="journal article" date="2022" name="Int. J. Mol. Sci.">
        <title>Draft Genome of Tanacetum Coccineum: Genomic Comparison of Closely Related Tanacetum-Family Plants.</title>
        <authorList>
            <person name="Yamashiro T."/>
            <person name="Shiraishi A."/>
            <person name="Nakayama K."/>
            <person name="Satake H."/>
        </authorList>
    </citation>
    <scope>NUCLEOTIDE SEQUENCE</scope>
</reference>
<evidence type="ECO:0000256" key="15">
    <source>
        <dbReference type="ARBA" id="ARBA00023172"/>
    </source>
</evidence>
<evidence type="ECO:0000256" key="13">
    <source>
        <dbReference type="ARBA" id="ARBA00022932"/>
    </source>
</evidence>
<accession>A0ABQ5AVM2</accession>
<organism evidence="19 20">
    <name type="scientific">Tanacetum coccineum</name>
    <dbReference type="NCBI Taxonomy" id="301880"/>
    <lineage>
        <taxon>Eukaryota</taxon>
        <taxon>Viridiplantae</taxon>
        <taxon>Streptophyta</taxon>
        <taxon>Embryophyta</taxon>
        <taxon>Tracheophyta</taxon>
        <taxon>Spermatophyta</taxon>
        <taxon>Magnoliopsida</taxon>
        <taxon>eudicotyledons</taxon>
        <taxon>Gunneridae</taxon>
        <taxon>Pentapetalae</taxon>
        <taxon>asterids</taxon>
        <taxon>campanulids</taxon>
        <taxon>Asterales</taxon>
        <taxon>Asteraceae</taxon>
        <taxon>Asteroideae</taxon>
        <taxon>Anthemideae</taxon>
        <taxon>Anthemidinae</taxon>
        <taxon>Tanacetum</taxon>
    </lineage>
</organism>
<keyword evidence="9" id="KW-0378">Hydrolase</keyword>
<dbReference type="InterPro" id="IPR013103">
    <property type="entry name" value="RVT_2"/>
</dbReference>
<dbReference type="SUPFAM" id="SSF53098">
    <property type="entry name" value="Ribonuclease H-like"/>
    <property type="match status" value="2"/>
</dbReference>
<dbReference type="Gene3D" id="2.40.70.10">
    <property type="entry name" value="Acid Proteases"/>
    <property type="match status" value="1"/>
</dbReference>
<dbReference type="InterPro" id="IPR050951">
    <property type="entry name" value="Retrovirus_Pol_polyprotein"/>
</dbReference>
<dbReference type="CDD" id="cd09274">
    <property type="entry name" value="RNase_HI_RT_Ty3"/>
    <property type="match status" value="1"/>
</dbReference>
<keyword evidence="15" id="KW-0233">DNA recombination</keyword>
<dbReference type="InterPro" id="IPR045358">
    <property type="entry name" value="Ty3_capsid"/>
</dbReference>
<evidence type="ECO:0000256" key="8">
    <source>
        <dbReference type="ARBA" id="ARBA00022759"/>
    </source>
</evidence>
<evidence type="ECO:0000313" key="20">
    <source>
        <dbReference type="Proteomes" id="UP001151760"/>
    </source>
</evidence>
<keyword evidence="14" id="KW-0238">DNA-binding</keyword>
<evidence type="ECO:0000256" key="12">
    <source>
        <dbReference type="ARBA" id="ARBA00022918"/>
    </source>
</evidence>
<dbReference type="PROSITE" id="PS50878">
    <property type="entry name" value="RT_POL"/>
    <property type="match status" value="2"/>
</dbReference>
<dbReference type="PANTHER" id="PTHR37984:SF5">
    <property type="entry name" value="PROTEIN NYNRIN-LIKE"/>
    <property type="match status" value="1"/>
</dbReference>
<evidence type="ECO:0000256" key="1">
    <source>
        <dbReference type="ARBA" id="ARBA00012493"/>
    </source>
</evidence>
<keyword evidence="7" id="KW-0064">Aspartyl protease</keyword>
<comment type="caution">
    <text evidence="19">The sequence shown here is derived from an EMBL/GenBank/DDBJ whole genome shotgun (WGS) entry which is preliminary data.</text>
</comment>
<sequence>MLALKESSITWTLLIYGNCHLAHINKKRIEKIQQEGLLKSTDDESFDQCVSCLSGKMTRKSFPHRPERVTDLLGIIHTDVCGPLRHVSRQVENQLGKTIKAIRSYRGGEYISQEFKDYLKANGIVQQLTPPYTPQHNGVSERRNHTLLDMVRSMMNLTTLPLSFWDYALESVTCILNMVPTKKVDKTQYELWYGKVPNLSYLKVWGCEALVKRDTPNKLEQRSVKCIFIGYPKETMGYYFYFSPENKIVVARYAKFFEKRLISQEISGSVVDLEEIQEEEDTTTSEITSNIPQEVEDFEPPQPPQEEVILIRRSERTRRAPNRLCLNVEVEEHSLGDLNEPTSYKAAMLDLESDKWIDATNSEIQSMMDNMVWVLVDLPPGCKTVGSKWLFKKKTDMDGIVHTYKACLVAKGFTQLYRVDYEETFSPVADIRAIRILISIAAYYDYKIWQMDVKTAFLNGYLDEDIYMVQPEGFVDPNHPRNVCKLQRSIYGLKQASRSWNKRFDEEIKSLQSVKNYLGKCFSMKDLGEAAFILGIKIYRDISKQLIGLSQNAYMDKILKRYKMDNSKRGYIPMQKRLDLNKSQGAQTPKEVNRMKNIPYASVVGSIMYVVRCTRPDVAFAKNMTSRFQQNPGELHWTTVKNILKYLRNTKDMFLVYGENTEAELRVDCYCNAGFKIDINDMKSLTGYNSSDSDDGDDNLNQGDASHFGEDSDHQVRVSKSFPFEDKNQNDSKHVVAENTHSGVGSTSSTCEEFNDKNTTSLFTEIVPDTLDELSYQTSAFILMDADEIRLLLKDQALAQQQQAETFQDQIAALNAELQTTRGLIQTRQGGRLIDTWDGFLESIKNRFGPCKYEDPQGALSKLLQTGTVAQYQSEFEKLMNRVTEISENLLISFYVSGLKPNLQRELLISKPTSLGDAFSLARVTEARLEDQGSTATTTKAATSQKTQTTRFVASRPENPKAALLPTPPKEGINAGGAPLAIKWISPAERQERLSKGLCFNYDHKWVRGHKCLGKFLLLMADDEDDEEPIIEMTQGDVVERKVHVLIDNGSTHNFVQPGVVERMQLPITDTKPFKVYIGSSETLLCENLCAQVSLKIQGLRIDVDLYVLPIKGLDIVLGIQWLQKLGKVTHDYSQQTMEFMLAGRGYTLRGDEALRMKWISLHHMRALLATDDMYGVYELYNMAHHDEDRDDKTETTPSVHLDIAQLLAQFESLFQGEIEKLVNEMLGQGIIRVSQSLFSSPVLLVKKKDGSYRFCVDYRALNEVTVKDKFPIPTADEMFDELGGAIIFTKLDLRAGYHQIRVHELDAYKTAFRTHDGHYEFLVMQFGLTNAPSTFQATMNQLFSPYLRKFVIVFFDDILIYSANLAAHLEHLHCVFQRLQDNHFYVKESKCVFGATTLEYLGHIISVHGVEMDPKKISAVVDWPIPTNQRQVRGFLGLAGYYRRFIKDYATIVALLSSLVQKKEMFVVEANASATGIGAVLMQRGHPLCYFSRKLRPRMRVAATYQKELFAIVEAVYKWRHYLLGRRFTIRTDHISLKELLHQYKPGVSNQVANALSRVFEEEGEVTAAFMTLSQPLVGLLDKLRQENESLEELQVLHRRIDSNDVMEGFRREQGLLLFRDRYYVGAESKLKELLLSEFHDTPMAGHSGVKKMLVGLSALFYWKRMRQSVEVFISKCLVCQQTKYSTQAPGGLLQPLPTPNRVWEDFSVDFITGLPNYKGLTVVLVVVGRFTKYAHFGSLPTSFNTSKVVEVFLDMVVKLYGIPKTIVSDRDPIFTDGQTEVVNRGLEQYLRAMVLDRPQHWVRFLAWAEYSYNTTFHSSIKMKPFQAVYGRLPPSIQNLLVAKQRMETQANRTRRDVDFNVGNKVLVKLQPYRQVTLAKRHSNKLAKCYYGPFEILERVGKVAYRLALPDSSKIHPVFHVSLLKPFLRSDQEGVTNLPEEEHEGHPWNGSSPEEAMWEWLTDFQSAYPTYHLEDKVIFEGEGNVTPISQEEAYDYEFKKSDGTSGGIITIWDTSRFSRLASKEGDGFVAVKVSLLVISTRCATLMKEWGRFFVQEERISSIISSLHRGLNDLPLGGMRFTRMNSSGTKLSKLDRILVSYHFMNQWPNAHVKTIIREFFDHTPLLLCVASPDFGPVLFRFYNSWLLKEDFRSLLHNSWSCVLERPSSKAIIFKSKLQRLKASIKQWLHMSQASENSSVNALRDTLLAIDLKAESINLSIQDIEALEGDENSSFFHGIINSNRNRSRLNGLNIQGAWETDPFLIKNHILEAYKSKFKEDDISRPTFSSNLFKQLSIEDSSFLDLPFSSQEIKNVVWSCGGFTFKLIKKHWDVFSHDILSYVKEFECSAFIPRGCNYSFITLVPKIDDPLNLNDFRPISLIGCQYKIVAKILASRLSSVISSVVSDVQKAFIKGRQIIDGPLMVDEIISWAKLAKKKVFFLKVDFEKAFDTLN</sequence>
<dbReference type="Pfam" id="PF24626">
    <property type="entry name" value="SH3_Tf2-1"/>
    <property type="match status" value="1"/>
</dbReference>
<dbReference type="CDD" id="cd01647">
    <property type="entry name" value="RT_LTR"/>
    <property type="match status" value="1"/>
</dbReference>
<dbReference type="Pfam" id="PF25597">
    <property type="entry name" value="SH3_retrovirus"/>
    <property type="match status" value="1"/>
</dbReference>
<keyword evidence="13" id="KW-0239">DNA-directed DNA polymerase</keyword>
<evidence type="ECO:0000313" key="19">
    <source>
        <dbReference type="EMBL" id="GJT05144.1"/>
    </source>
</evidence>
<dbReference type="Gene3D" id="1.10.340.70">
    <property type="match status" value="1"/>
</dbReference>
<keyword evidence="3" id="KW-0808">Transferase</keyword>
<keyword evidence="4" id="KW-0548">Nucleotidyltransferase</keyword>
<evidence type="ECO:0000256" key="11">
    <source>
        <dbReference type="ARBA" id="ARBA00022908"/>
    </source>
</evidence>
<protein>
    <recommendedName>
        <fullName evidence="1">RNA-directed DNA polymerase</fullName>
        <ecNumber evidence="1">2.7.7.49</ecNumber>
    </recommendedName>
</protein>
<feature type="region of interest" description="Disordered" evidence="16">
    <location>
        <begin position="277"/>
        <end position="304"/>
    </location>
</feature>
<dbReference type="InterPro" id="IPR057670">
    <property type="entry name" value="SH3_retrovirus"/>
</dbReference>
<keyword evidence="11" id="KW-0229">DNA integration</keyword>
<dbReference type="InterPro" id="IPR036397">
    <property type="entry name" value="RNaseH_sf"/>
</dbReference>
<dbReference type="InterPro" id="IPR012337">
    <property type="entry name" value="RNaseH-like_sf"/>
</dbReference>
<dbReference type="PANTHER" id="PTHR37984">
    <property type="entry name" value="PROTEIN CBG26694"/>
    <property type="match status" value="1"/>
</dbReference>
<evidence type="ECO:0000256" key="16">
    <source>
        <dbReference type="SAM" id="MobiDB-lite"/>
    </source>
</evidence>
<dbReference type="PROSITE" id="PS50994">
    <property type="entry name" value="INTEGRASE"/>
    <property type="match status" value="2"/>
</dbReference>
<keyword evidence="12" id="KW-0695">RNA-directed DNA polymerase</keyword>
<keyword evidence="6" id="KW-0479">Metal-binding</keyword>
<dbReference type="InterPro" id="IPR041588">
    <property type="entry name" value="Integrase_H2C2"/>
</dbReference>
<dbReference type="Pfam" id="PF17921">
    <property type="entry name" value="Integrase_H2C2"/>
    <property type="match status" value="1"/>
</dbReference>
<feature type="domain" description="Integrase catalytic" evidence="18">
    <location>
        <begin position="100"/>
        <end position="205"/>
    </location>
</feature>
<evidence type="ECO:0000256" key="9">
    <source>
        <dbReference type="ARBA" id="ARBA00022801"/>
    </source>
</evidence>
<feature type="domain" description="Integrase catalytic" evidence="18">
    <location>
        <begin position="1695"/>
        <end position="1795"/>
    </location>
</feature>
<keyword evidence="20" id="KW-1185">Reference proteome</keyword>
<name>A0ABQ5AVM2_9ASTR</name>
<evidence type="ECO:0000259" key="18">
    <source>
        <dbReference type="PROSITE" id="PS50994"/>
    </source>
</evidence>
<dbReference type="Gene3D" id="3.30.70.270">
    <property type="match status" value="2"/>
</dbReference>
<proteinExistence type="predicted"/>
<feature type="compositionally biased region" description="Low complexity" evidence="16">
    <location>
        <begin position="284"/>
        <end position="293"/>
    </location>
</feature>
<dbReference type="InterPro" id="IPR041373">
    <property type="entry name" value="RT_RNaseH"/>
</dbReference>
<gene>
    <name evidence="19" type="ORF">Tco_0839606</name>
</gene>
<evidence type="ECO:0000259" key="17">
    <source>
        <dbReference type="PROSITE" id="PS50878"/>
    </source>
</evidence>
<feature type="domain" description="Reverse transcriptase" evidence="17">
    <location>
        <begin position="2343"/>
        <end position="2452"/>
    </location>
</feature>